<feature type="region of interest" description="Disordered" evidence="1">
    <location>
        <begin position="1987"/>
        <end position="2065"/>
    </location>
</feature>
<feature type="compositionally biased region" description="Basic and acidic residues" evidence="1">
    <location>
        <begin position="715"/>
        <end position="739"/>
    </location>
</feature>
<evidence type="ECO:0000256" key="1">
    <source>
        <dbReference type="SAM" id="MobiDB-lite"/>
    </source>
</evidence>
<feature type="region of interest" description="Disordered" evidence="1">
    <location>
        <begin position="705"/>
        <end position="753"/>
    </location>
</feature>
<feature type="region of interest" description="Disordered" evidence="1">
    <location>
        <begin position="268"/>
        <end position="287"/>
    </location>
</feature>
<feature type="region of interest" description="Disordered" evidence="1">
    <location>
        <begin position="2111"/>
        <end position="2182"/>
    </location>
</feature>
<protein>
    <submittedName>
        <fullName evidence="2">Uncharacterized protein</fullName>
    </submittedName>
</protein>
<feature type="region of interest" description="Disordered" evidence="1">
    <location>
        <begin position="929"/>
        <end position="960"/>
    </location>
</feature>
<reference evidence="2 3" key="1">
    <citation type="journal article" date="2024" name="Nat. Commun.">
        <title>Phylogenomics reveals the evolutionary origins of lichenization in chlorophyte algae.</title>
        <authorList>
            <person name="Puginier C."/>
            <person name="Libourel C."/>
            <person name="Otte J."/>
            <person name="Skaloud P."/>
            <person name="Haon M."/>
            <person name="Grisel S."/>
            <person name="Petersen M."/>
            <person name="Berrin J.G."/>
            <person name="Delaux P.M."/>
            <person name="Dal Grande F."/>
            <person name="Keller J."/>
        </authorList>
    </citation>
    <scope>NUCLEOTIDE SEQUENCE [LARGE SCALE GENOMIC DNA]</scope>
    <source>
        <strain evidence="2 3">SAG 2036</strain>
    </source>
</reference>
<evidence type="ECO:0000313" key="2">
    <source>
        <dbReference type="EMBL" id="KAK9813347.1"/>
    </source>
</evidence>
<organism evidence="2 3">
    <name type="scientific">Symbiochloris irregularis</name>
    <dbReference type="NCBI Taxonomy" id="706552"/>
    <lineage>
        <taxon>Eukaryota</taxon>
        <taxon>Viridiplantae</taxon>
        <taxon>Chlorophyta</taxon>
        <taxon>core chlorophytes</taxon>
        <taxon>Trebouxiophyceae</taxon>
        <taxon>Trebouxiales</taxon>
        <taxon>Trebouxiaceae</taxon>
        <taxon>Symbiochloris</taxon>
    </lineage>
</organism>
<feature type="region of interest" description="Disordered" evidence="1">
    <location>
        <begin position="1677"/>
        <end position="1725"/>
    </location>
</feature>
<comment type="caution">
    <text evidence="2">The sequence shown here is derived from an EMBL/GenBank/DDBJ whole genome shotgun (WGS) entry which is preliminary data.</text>
</comment>
<accession>A0AAW1PX47</accession>
<feature type="region of interest" description="Disordered" evidence="1">
    <location>
        <begin position="867"/>
        <end position="886"/>
    </location>
</feature>
<name>A0AAW1PX47_9CHLO</name>
<feature type="region of interest" description="Disordered" evidence="1">
    <location>
        <begin position="1244"/>
        <end position="1267"/>
    </location>
</feature>
<feature type="compositionally biased region" description="Polar residues" evidence="1">
    <location>
        <begin position="1244"/>
        <end position="1258"/>
    </location>
</feature>
<feature type="compositionally biased region" description="Gly residues" evidence="1">
    <location>
        <begin position="271"/>
        <end position="280"/>
    </location>
</feature>
<sequence length="2423" mass="259038">MEEAQALVAGLIETSRSFVAGVNSLRGPLETEVYEASDACWTFNNREVEVKPKFGFRSKHYKVSEAVYVANPEQLDHALARWQSTAEGTVASTALDVSISSWRLLFFLSRYMQGSDKGNGSILLQLLDLLLTAVGQMGAPIIISCPSTFHTFKGLALLLGEQYKTTVPQQTGSQAVLQLLMRHVQHVDWAAALMQPSLEDLPTLLPVLAEEASKVAAGMGNSDEVAGVLFKVVATLCTDEKTSCGDGMIEILLVSLLALSQGGDLQTLQGTGEGSQGHTGTGDSSSEAGMSIGAWAELVWGMKHTPGTPVAAVAAQALPWEDILPLLSGRWRLRVLLTLLALANGSLAGFAGEGESPFVIWLWQQLQGHLGSLVIPMTQRDPDQIATFAEADMITADEATKEAWMQEAHLLCMAQVGEASGRRQALWAWLQIRLALAQLQHWAASNDQGAAEQAGVLLDAMQFFTLPDRLLTQQHPEPLGEMIVTLVTLASQLGPAFKRAHRQAMSRLLAACLLSAPPAAQESFFTSIRASVKKCVAEGIAQANRDSPTKAQEATTAPVPSTRKSYHHPTKRGSTMSPGPTALAFAADWLALLTPAMAWAPFPVPGLALVGELTQLLFYHSPRGLVGEISGVDVGLVDAPASAEDVFPLPIMIKDCVQAIAASLNPATIQSVWHALMKSQDMEGPKPLLWLPLLACWLSHRNDGGKHRTPAADGDASRPHADGHRDEPDEAARGDDSPRAGDSSPEDSSPMDQKAEEAIIIQETAIRTGYGGASLPLWEEFCWRYFRWQARLENVVPNDTISSHLVQLSHFYEATSPTLSNLCALVAPLSPDTLPGDTACFVTRNTEAMQALMQLHPLALASLDKVPRAESSPTHTPHSTASDADISSVLKRKQPVVVSAFQDVLDQQSSIANQARMLRAQPSFNAGAAAVRSSDGGTPAVRSSEGGTEPAALSRTLSKKSSMGAADPFAELVSEPMASISNAMGKWSEALQMNQAQLQEIVARRYTVLTVSQADAERIEDGGEIKSQERDDYMMAFQMSRQLARQLVTDFVQGPAMHPVTQHLFLMDTALSDLGLTATDTGKGKGKAQAPRHGEQRALLRAIVEVILDGSAPAVCLPFLNQLFQRSCPTLLHKSPAAQEDMVELMPQVMMENGQSDLALRCIRSIMAVALSLSGPTSRAAAMEPVMVVGGESITLEAALEAVKLVTEALNEGSIVTEVPFQLVGKLLSLPCLMTLLQQRQQPASRASTADPSLQWPTSPAPGSEADTADVKCWSAEISRALESNTGTSAPGGQVSVMCLPVHAAVMKSDPVVPMLDACLQSILRRYWFGNGLNGASLREAFTQLITLVLDPAAAQPPLVDWLWTLLPSVLQPFLALAEPVSDGQLVRSFRECWACAPWGQATFHARNPGTLALLRGRLFNSDHAVLEMLPGLNWQLVDQKLPQAATADSAEATGDSSSEVQAQWAAETALLGLQLCVLRSAESLPDWWHQLIWTSGAAHTNARLVTLLAAADLPTIQQSLLSTGDAHVPFLLQGLVTAPQLVQGALSSRVLHAAELLTQSAAQRNEPEYTACVAQCLASLPLTSLLQTRASDADEQHGDNSDAGHVNKQGAADACWQLTADEQSQLLSSCLIPLARQHSSIPLAASTALEKPALPLSLSASPSRWQPPNRQLSQLAEKAMSQALSMDDNSSNSSGSPFSFARGSFQESRPSFQESSRSDAAEEAAPGSLTAADVKKLHEASALFSLVGCLKSKPSTIPSSEPMSFASRSIPIHPPASSPLAEGMGMREHLTPQRLDPIDSPALLSFQEHAASLMQLQLSAPSANASPKAIAPADTPPPDTSILALSLRAFEGLSDEGVAGLARESAATGQLITLILVQEHLRRRLLKQAHARWWQHATAALNLGIRTTAPPSNPAMLVALWLSLLPWVDDPRWLGKGQRHADLMTHQHPGGPNESSVKVGIEPVEEVLEVLQEHVLRLFESQMTEPEVQAEVDGKSSSSGQQPAGPVQQSEPSVTGKLKGVLKTVATSRSAISSDGPETPPSPSEPFSLNDLGASEAEKRDSTWGGLKRMLSQKASTFQVASLASDVHHPSGPELGGALGAFGNHYPHDMGASSLHGLQGETPSSPFAPAARPEPEKRSPSPPQRRWGGFKSLLSIKERPSERPQQQHTTPQGVTITSLPSGFGSGFEAYGGTAPATSGPIMQPAPSFMGAPKPSFAQGFRRAFSRMSHAPPHDSHPPSKPSTPNASQHGSPLADRKAESDTIVRQGLAAFAIAAYVKAILCPSLANYIPRSSSGFAHLANWSRQSRDGQRHSHSSGLPLRKTASTMQHPTHSKAEEQMMLELDGGGGWVSVMTMSGKALDTVSRLKCGQRMWLALAYILLEAARVTQIPLLDQANELEGVVPDISPLRGCTGTAEAQWWSK</sequence>
<feature type="compositionally biased region" description="Polar residues" evidence="1">
    <location>
        <begin position="2164"/>
        <end position="2181"/>
    </location>
</feature>
<proteinExistence type="predicted"/>
<feature type="region of interest" description="Disordered" evidence="1">
    <location>
        <begin position="2306"/>
        <end position="2326"/>
    </location>
</feature>
<keyword evidence="3" id="KW-1185">Reference proteome</keyword>
<dbReference type="Proteomes" id="UP001465755">
    <property type="component" value="Unassembled WGS sequence"/>
</dbReference>
<feature type="region of interest" description="Disordered" evidence="1">
    <location>
        <begin position="542"/>
        <end position="577"/>
    </location>
</feature>
<feature type="compositionally biased region" description="Polar residues" evidence="1">
    <location>
        <begin position="1996"/>
        <end position="2014"/>
    </location>
</feature>
<feature type="compositionally biased region" description="Polar residues" evidence="1">
    <location>
        <begin position="544"/>
        <end position="563"/>
    </location>
</feature>
<gene>
    <name evidence="2" type="ORF">WJX73_001697</name>
</gene>
<feature type="region of interest" description="Disordered" evidence="1">
    <location>
        <begin position="2228"/>
        <end position="2260"/>
    </location>
</feature>
<evidence type="ECO:0000313" key="3">
    <source>
        <dbReference type="Proteomes" id="UP001465755"/>
    </source>
</evidence>
<feature type="compositionally biased region" description="Low complexity" evidence="1">
    <location>
        <begin position="871"/>
        <end position="880"/>
    </location>
</feature>
<feature type="compositionally biased region" description="Low complexity" evidence="1">
    <location>
        <begin position="1686"/>
        <end position="1701"/>
    </location>
</feature>
<dbReference type="EMBL" id="JALJOQ010000005">
    <property type="protein sequence ID" value="KAK9813347.1"/>
    <property type="molecule type" value="Genomic_DNA"/>
</dbReference>